<evidence type="ECO:0000313" key="1">
    <source>
        <dbReference type="EMBL" id="MFC4828409.1"/>
    </source>
</evidence>
<organism evidence="1 2">
    <name type="scientific">Agromyces aurantiacus</name>
    <dbReference type="NCBI Taxonomy" id="165814"/>
    <lineage>
        <taxon>Bacteria</taxon>
        <taxon>Bacillati</taxon>
        <taxon>Actinomycetota</taxon>
        <taxon>Actinomycetes</taxon>
        <taxon>Micrococcales</taxon>
        <taxon>Microbacteriaceae</taxon>
        <taxon>Agromyces</taxon>
    </lineage>
</organism>
<reference evidence="2" key="1">
    <citation type="journal article" date="2019" name="Int. J. Syst. Evol. Microbiol.">
        <title>The Global Catalogue of Microorganisms (GCM) 10K type strain sequencing project: providing services to taxonomists for standard genome sequencing and annotation.</title>
        <authorList>
            <consortium name="The Broad Institute Genomics Platform"/>
            <consortium name="The Broad Institute Genome Sequencing Center for Infectious Disease"/>
            <person name="Wu L."/>
            <person name="Ma J."/>
        </authorList>
    </citation>
    <scope>NUCLEOTIDE SEQUENCE [LARGE SCALE GENOMIC DNA]</scope>
    <source>
        <strain evidence="2">CGMCC 1.12192</strain>
    </source>
</reference>
<sequence>MLEVLDARVFATGVTAAVLHGLPVPLALRNRLELAIPAPARAVRRRGVTARSLRIAESELTEFSGIRITSIARTWCELARTISVPELVAAGDVAIRRIGLEALEAAARRHPDRRLHARLAAALALLDPASESPKESELRAIVVLAGLPSPRANVTIRAPDGRFVARVDLLIEGFDEVLEYQGDHHRTDLVQWRRDRTRESELESLGYHVTEVTQADLERPERLIRRLEATLRRKGWSARPIRSRWFPMDHP</sequence>
<dbReference type="EMBL" id="JBHSJC010000001">
    <property type="protein sequence ID" value="MFC4828409.1"/>
    <property type="molecule type" value="Genomic_DNA"/>
</dbReference>
<proteinExistence type="predicted"/>
<keyword evidence="2" id="KW-1185">Reference proteome</keyword>
<protein>
    <recommendedName>
        <fullName evidence="3">DUF559 domain-containing protein</fullName>
    </recommendedName>
</protein>
<comment type="caution">
    <text evidence="1">The sequence shown here is derived from an EMBL/GenBank/DDBJ whole genome shotgun (WGS) entry which is preliminary data.</text>
</comment>
<name>A0ABV9R351_9MICO</name>
<gene>
    <name evidence="1" type="ORF">ACFPER_06390</name>
</gene>
<dbReference type="RefSeq" id="WP_204391489.1">
    <property type="nucleotide sequence ID" value="NZ_JAFBBW010000001.1"/>
</dbReference>
<dbReference type="Proteomes" id="UP001595960">
    <property type="component" value="Unassembled WGS sequence"/>
</dbReference>
<accession>A0ABV9R351</accession>
<dbReference type="Gene3D" id="3.40.960.10">
    <property type="entry name" value="VSR Endonuclease"/>
    <property type="match status" value="1"/>
</dbReference>
<evidence type="ECO:0000313" key="2">
    <source>
        <dbReference type="Proteomes" id="UP001595960"/>
    </source>
</evidence>
<evidence type="ECO:0008006" key="3">
    <source>
        <dbReference type="Google" id="ProtNLM"/>
    </source>
</evidence>